<reference evidence="1" key="1">
    <citation type="journal article" date="2014" name="Int. J. Syst. Evol. Microbiol.">
        <title>Complete genome sequence of Corynebacterium casei LMG S-19264T (=DSM 44701T), isolated from a smear-ripened cheese.</title>
        <authorList>
            <consortium name="US DOE Joint Genome Institute (JGI-PGF)"/>
            <person name="Walter F."/>
            <person name="Albersmeier A."/>
            <person name="Kalinowski J."/>
            <person name="Ruckert C."/>
        </authorList>
    </citation>
    <scope>NUCLEOTIDE SEQUENCE</scope>
    <source>
        <strain evidence="1">JCM 15325</strain>
    </source>
</reference>
<dbReference type="EMBL" id="BMOK01000008">
    <property type="protein sequence ID" value="GGL56754.1"/>
    <property type="molecule type" value="Genomic_DNA"/>
</dbReference>
<dbReference type="GO" id="GO:0016805">
    <property type="term" value="F:dipeptidase activity"/>
    <property type="evidence" value="ECO:0007669"/>
    <property type="project" value="TreeGrafter"/>
</dbReference>
<dbReference type="GO" id="GO:0005737">
    <property type="term" value="C:cytoplasm"/>
    <property type="evidence" value="ECO:0007669"/>
    <property type="project" value="TreeGrafter"/>
</dbReference>
<dbReference type="PANTHER" id="PTHR30575">
    <property type="entry name" value="PEPTIDASE M20"/>
    <property type="match status" value="1"/>
</dbReference>
<dbReference type="NCBIfam" id="TIGR01891">
    <property type="entry name" value="amidohydrolases"/>
    <property type="match status" value="1"/>
</dbReference>
<keyword evidence="2" id="KW-1185">Reference proteome</keyword>
<dbReference type="FunFam" id="3.30.70.360:FF:000004">
    <property type="entry name" value="Peptidase M20 domain-containing protein 2"/>
    <property type="match status" value="1"/>
</dbReference>
<organism evidence="1 2">
    <name type="scientific">Sporolactobacillus putidus</name>
    <dbReference type="NCBI Taxonomy" id="492735"/>
    <lineage>
        <taxon>Bacteria</taxon>
        <taxon>Bacillati</taxon>
        <taxon>Bacillota</taxon>
        <taxon>Bacilli</taxon>
        <taxon>Bacillales</taxon>
        <taxon>Sporolactobacillaceae</taxon>
        <taxon>Sporolactobacillus</taxon>
    </lineage>
</organism>
<sequence>MTTDIIQEVNELIEGQAELFGSLSEQVWSYAELSFAEQKSADLLIKAFEEKGFSVERGLAGLKTSFVASYGSGKPVIAILGEYDALAGLSQKKDSTVHDPIVQNGSGHGCGHNLLGVGSLAAAFSVKDYMDQHHLAGTIRFYGCPAEERGNGKAYMAREGCFEDVDAAFSWHPGSVNIVQQASSNAVIEARFSFDGVSAHAAALPELGRSALDAVELMNVGVNYLREHMPDKARIHYAVTDTGGSSPNVVQSHAEELYLVRSPEPADVRTLFERVVNVARGAALMTETKMSYQIEGGCHNLIPNTALHQVMLGYMKKIGFPEISEKDLEFIRAIYDSLGENEKKHALAQLNQNQKAAIADKPVEDWIISLPEKDAFMEGSTDVSDVSWNVPTAQCMTATWAFGTVPHTWQVVAQGTQPYALNATLFAGKAIACTAIQTLTDEELLDKAKEEFKERLAGKKYDSLIPEDITPPEK</sequence>
<dbReference type="RefSeq" id="WP_373292369.1">
    <property type="nucleotide sequence ID" value="NZ_BMOK01000008.1"/>
</dbReference>
<dbReference type="InterPro" id="IPR002933">
    <property type="entry name" value="Peptidase_M20"/>
</dbReference>
<dbReference type="Pfam" id="PF01546">
    <property type="entry name" value="Peptidase_M20"/>
    <property type="match status" value="1"/>
</dbReference>
<evidence type="ECO:0000313" key="2">
    <source>
        <dbReference type="Proteomes" id="UP000654670"/>
    </source>
</evidence>
<accession>A0A917S5N2</accession>
<dbReference type="InterPro" id="IPR052030">
    <property type="entry name" value="Peptidase_M20/M20A_hydrolases"/>
</dbReference>
<reference evidence="1" key="2">
    <citation type="submission" date="2020-09" db="EMBL/GenBank/DDBJ databases">
        <authorList>
            <person name="Sun Q."/>
            <person name="Ohkuma M."/>
        </authorList>
    </citation>
    <scope>NUCLEOTIDE SEQUENCE</scope>
    <source>
        <strain evidence="1">JCM 15325</strain>
    </source>
</reference>
<dbReference type="Gene3D" id="3.30.70.360">
    <property type="match status" value="1"/>
</dbReference>
<dbReference type="PIRSF" id="PIRSF037227">
    <property type="entry name" value="Aminobenzoyl-glu_utiliz_pB"/>
    <property type="match status" value="1"/>
</dbReference>
<evidence type="ECO:0000313" key="1">
    <source>
        <dbReference type="EMBL" id="GGL56754.1"/>
    </source>
</evidence>
<dbReference type="GO" id="GO:0046657">
    <property type="term" value="P:folic acid catabolic process"/>
    <property type="evidence" value="ECO:0007669"/>
    <property type="project" value="TreeGrafter"/>
</dbReference>
<dbReference type="Proteomes" id="UP000654670">
    <property type="component" value="Unassembled WGS sequence"/>
</dbReference>
<gene>
    <name evidence="1" type="ORF">GCM10007968_20890</name>
</gene>
<dbReference type="PANTHER" id="PTHR30575:SF0">
    <property type="entry name" value="XAA-ARG DIPEPTIDASE"/>
    <property type="match status" value="1"/>
</dbReference>
<dbReference type="InterPro" id="IPR017145">
    <property type="entry name" value="Aminobenzoyl-glu_utiliz_pB"/>
</dbReference>
<dbReference type="AlphaFoldDB" id="A0A917S5N2"/>
<dbReference type="SUPFAM" id="SSF53187">
    <property type="entry name" value="Zn-dependent exopeptidases"/>
    <property type="match status" value="1"/>
</dbReference>
<comment type="caution">
    <text evidence="1">The sequence shown here is derived from an EMBL/GenBank/DDBJ whole genome shotgun (WGS) entry which is preliminary data.</text>
</comment>
<dbReference type="CDD" id="cd05673">
    <property type="entry name" value="M20_Acy1L2_AbgB"/>
    <property type="match status" value="1"/>
</dbReference>
<dbReference type="GO" id="GO:0071713">
    <property type="term" value="F:para-aminobenzoyl-glutamate hydrolase activity"/>
    <property type="evidence" value="ECO:0007669"/>
    <property type="project" value="TreeGrafter"/>
</dbReference>
<dbReference type="Gene3D" id="3.40.630.10">
    <property type="entry name" value="Zn peptidases"/>
    <property type="match status" value="2"/>
</dbReference>
<protein>
    <submittedName>
        <fullName evidence="1">Amidohydrolase</fullName>
    </submittedName>
</protein>
<name>A0A917S5N2_9BACL</name>
<dbReference type="SUPFAM" id="SSF55031">
    <property type="entry name" value="Bacterial exopeptidase dimerisation domain"/>
    <property type="match status" value="1"/>
</dbReference>
<dbReference type="InterPro" id="IPR036264">
    <property type="entry name" value="Bact_exopeptidase_dim_dom"/>
</dbReference>
<proteinExistence type="predicted"/>
<dbReference type="InterPro" id="IPR017439">
    <property type="entry name" value="Amidohydrolase"/>
</dbReference>